<feature type="compositionally biased region" description="Acidic residues" evidence="1">
    <location>
        <begin position="43"/>
        <end position="55"/>
    </location>
</feature>
<evidence type="ECO:0000313" key="4">
    <source>
        <dbReference type="EMBL" id="MBF5053746.1"/>
    </source>
</evidence>
<keyword evidence="3" id="KW-0732">Signal</keyword>
<name>A0ABS0AHY8_9GAMM</name>
<keyword evidence="2" id="KW-1133">Transmembrane helix</keyword>
<evidence type="ECO:0000313" key="5">
    <source>
        <dbReference type="Proteomes" id="UP000644441"/>
    </source>
</evidence>
<feature type="region of interest" description="Disordered" evidence="1">
    <location>
        <begin position="27"/>
        <end position="61"/>
    </location>
</feature>
<accession>A0ABS0AHY8</accession>
<reference evidence="4 5" key="1">
    <citation type="submission" date="2012-09" db="EMBL/GenBank/DDBJ databases">
        <title>Genome Sequence of alkane-degrading Bacterium Alcanivorax venustensis ISO4.</title>
        <authorList>
            <person name="Lai Q."/>
            <person name="Shao Z."/>
        </authorList>
    </citation>
    <scope>NUCLEOTIDE SEQUENCE [LARGE SCALE GENOMIC DNA]</scope>
    <source>
        <strain evidence="4 5">ISO4</strain>
    </source>
</reference>
<keyword evidence="2" id="KW-0472">Membrane</keyword>
<feature type="transmembrane region" description="Helical" evidence="2">
    <location>
        <begin position="392"/>
        <end position="417"/>
    </location>
</feature>
<gene>
    <name evidence="4" type="ORF">ISO4_02348</name>
</gene>
<evidence type="ECO:0000256" key="3">
    <source>
        <dbReference type="SAM" id="SignalP"/>
    </source>
</evidence>
<evidence type="ECO:0008006" key="6">
    <source>
        <dbReference type="Google" id="ProtNLM"/>
    </source>
</evidence>
<feature type="chain" id="PRO_5046658329" description="Imelysin-like domain-containing protein" evidence="3">
    <location>
        <begin position="28"/>
        <end position="426"/>
    </location>
</feature>
<keyword evidence="2" id="KW-0812">Transmembrane</keyword>
<evidence type="ECO:0000256" key="1">
    <source>
        <dbReference type="SAM" id="MobiDB-lite"/>
    </source>
</evidence>
<dbReference type="Proteomes" id="UP000644441">
    <property type="component" value="Unassembled WGS sequence"/>
</dbReference>
<protein>
    <recommendedName>
        <fullName evidence="6">Imelysin-like domain-containing protein</fullName>
    </recommendedName>
</protein>
<sequence length="426" mass="46423">MTLSFFRLGLLALFSALLMLSGCNSSGSDDGDSIAEQPRDPAPEPEPEPEPEPDPGPEARDTVLTPAAELVPVILVDRLANQSGQLDADIRERLFKTEPVDELAVHRVQMYCLSRLYQTELAINDALLGWRNAYPAGTDPVTWLERAAEEELVALLADYGEHLYAAAVRPLDPNADSECAPFAADDTLPKPETDDPALNALLAAMNEVQRGARDYRLAVERFQASNLSASFADLRAPLAVMADGIQTLRGIARDQGLQRMKAALTNLSGRADGTGGAGSIPRLDAWLVNLGALDTTGMDDRVAGDVTQLFDDLLNKTGFLNWLDNHRDDIKDDDARALVFEQIEAVRLQLQRMRVDPSRQPASILQDETDGRVTKMAISNAMQRLEQESETLYAAMLDLAGALAGLLAVLVLAAGLLRHRLHRQRG</sequence>
<dbReference type="PROSITE" id="PS51257">
    <property type="entry name" value="PROKAR_LIPOPROTEIN"/>
    <property type="match status" value="1"/>
</dbReference>
<dbReference type="EMBL" id="ARXR01000021">
    <property type="protein sequence ID" value="MBF5053746.1"/>
    <property type="molecule type" value="Genomic_DNA"/>
</dbReference>
<dbReference type="RefSeq" id="WP_194856365.1">
    <property type="nucleotide sequence ID" value="NZ_ARXR01000021.1"/>
</dbReference>
<organism evidence="4 5">
    <name type="scientific">Alloalcanivorax venustensis ISO4</name>
    <dbReference type="NCBI Taxonomy" id="1177184"/>
    <lineage>
        <taxon>Bacteria</taxon>
        <taxon>Pseudomonadati</taxon>
        <taxon>Pseudomonadota</taxon>
        <taxon>Gammaproteobacteria</taxon>
        <taxon>Oceanospirillales</taxon>
        <taxon>Alcanivoracaceae</taxon>
        <taxon>Alloalcanivorax</taxon>
    </lineage>
</organism>
<feature type="signal peptide" evidence="3">
    <location>
        <begin position="1"/>
        <end position="27"/>
    </location>
</feature>
<proteinExistence type="predicted"/>
<keyword evidence="5" id="KW-1185">Reference proteome</keyword>
<evidence type="ECO:0000256" key="2">
    <source>
        <dbReference type="SAM" id="Phobius"/>
    </source>
</evidence>
<comment type="caution">
    <text evidence="4">The sequence shown here is derived from an EMBL/GenBank/DDBJ whole genome shotgun (WGS) entry which is preliminary data.</text>
</comment>